<protein>
    <recommendedName>
        <fullName evidence="4">Beta/Gamma crystallin</fullName>
    </recommendedName>
</protein>
<proteinExistence type="predicted"/>
<organism evidence="2 3">
    <name type="scientific">Pseudobacteriovorax antillogorgiicola</name>
    <dbReference type="NCBI Taxonomy" id="1513793"/>
    <lineage>
        <taxon>Bacteria</taxon>
        <taxon>Pseudomonadati</taxon>
        <taxon>Bdellovibrionota</taxon>
        <taxon>Oligoflexia</taxon>
        <taxon>Oligoflexales</taxon>
        <taxon>Pseudobacteriovoracaceae</taxon>
        <taxon>Pseudobacteriovorax</taxon>
    </lineage>
</organism>
<keyword evidence="1" id="KW-0732">Signal</keyword>
<dbReference type="STRING" id="1513793.SAMN06296036_112165"/>
<sequence length="112" mass="12585">MNKILKSKLAALLLGALLGSAMSQGYHDYQDKKLWHGVFITHTNLKELLEKPAKIGSFDSLESCLNVGNYIRRRVGDDVNVDYKCRRDCTEVLSGKGKVCKENIKLKSRGDQ</sequence>
<evidence type="ECO:0000313" key="3">
    <source>
        <dbReference type="Proteomes" id="UP000192907"/>
    </source>
</evidence>
<name>A0A1Y6C3P3_9BACT</name>
<dbReference type="Proteomes" id="UP000192907">
    <property type="component" value="Unassembled WGS sequence"/>
</dbReference>
<evidence type="ECO:0008006" key="4">
    <source>
        <dbReference type="Google" id="ProtNLM"/>
    </source>
</evidence>
<reference evidence="3" key="1">
    <citation type="submission" date="2017-04" db="EMBL/GenBank/DDBJ databases">
        <authorList>
            <person name="Varghese N."/>
            <person name="Submissions S."/>
        </authorList>
    </citation>
    <scope>NUCLEOTIDE SEQUENCE [LARGE SCALE GENOMIC DNA]</scope>
    <source>
        <strain evidence="3">RKEM611</strain>
    </source>
</reference>
<dbReference type="RefSeq" id="WP_132320605.1">
    <property type="nucleotide sequence ID" value="NZ_FWZT01000012.1"/>
</dbReference>
<dbReference type="EMBL" id="FWZT01000012">
    <property type="protein sequence ID" value="SMF41463.1"/>
    <property type="molecule type" value="Genomic_DNA"/>
</dbReference>
<keyword evidence="3" id="KW-1185">Reference proteome</keyword>
<evidence type="ECO:0000313" key="2">
    <source>
        <dbReference type="EMBL" id="SMF41463.1"/>
    </source>
</evidence>
<accession>A0A1Y6C3P3</accession>
<dbReference type="AlphaFoldDB" id="A0A1Y6C3P3"/>
<gene>
    <name evidence="2" type="ORF">SAMN06296036_112165</name>
</gene>
<feature type="chain" id="PRO_5012057160" description="Beta/Gamma crystallin" evidence="1">
    <location>
        <begin position="24"/>
        <end position="112"/>
    </location>
</feature>
<feature type="signal peptide" evidence="1">
    <location>
        <begin position="1"/>
        <end position="23"/>
    </location>
</feature>
<evidence type="ECO:0000256" key="1">
    <source>
        <dbReference type="SAM" id="SignalP"/>
    </source>
</evidence>